<evidence type="ECO:0000256" key="2">
    <source>
        <dbReference type="SAM" id="Phobius"/>
    </source>
</evidence>
<evidence type="ECO:0000256" key="1">
    <source>
        <dbReference type="SAM" id="MobiDB-lite"/>
    </source>
</evidence>
<dbReference type="PANTHER" id="PTHR30441">
    <property type="entry name" value="DUF748 DOMAIN-CONTAINING PROTEIN"/>
    <property type="match status" value="1"/>
</dbReference>
<sequence>MRLWAKIVTGSVILILLVLVGLTLLVRYYLRPDRIRPLVIARAEEALGRKVILRRVEVGPFKGVYLRGLTIKEADGRTDFVRLKALRVRFSLWPLLHKRLVFTRAEVIEPYVHLVRYRDGTFNWESLRLLRKKSSGPRGSATRPRTPGTTLPLALVVPRFEVRRGLLVFEDRTGALPRLKIPFGLRASVSPRVLEAALRFDLLKEPYRLDLSVRNYLSAPELTLNLSGEKLDLNPFLRTSSGAAPSSPQTRAGSRAPSPGKRAKPALPVLPFRKLRAQVTLGEILYRRLAVTDLRATAVLEGHRLISDLRCRVADGEVSDHLEAELASPPTWRLRETGKGIRLAPLLSGLYPDLPGRVEGMASYDGNFTAQGGSLPAVLDTLAGKGVFEVKSLQLSEIPATRELARVLNLPELRTLIFEQLRGDFRVQKRRVVLQAALQGPALKARVKSGSVTFDGVLDLPVDLTFSRSLSDKLVRRLPLAAHLRDAEGRVQLTVYLRGPYRRPRVSLGSRSLEERIRERLRKLLPLPF</sequence>
<feature type="transmembrane region" description="Helical" evidence="2">
    <location>
        <begin position="7"/>
        <end position="30"/>
    </location>
</feature>
<dbReference type="InterPro" id="IPR008023">
    <property type="entry name" value="DUF748"/>
</dbReference>
<dbReference type="GO" id="GO:0005886">
    <property type="term" value="C:plasma membrane"/>
    <property type="evidence" value="ECO:0007669"/>
    <property type="project" value="TreeGrafter"/>
</dbReference>
<dbReference type="EMBL" id="DRMH01000065">
    <property type="protein sequence ID" value="HFC97800.1"/>
    <property type="molecule type" value="Genomic_DNA"/>
</dbReference>
<comment type="caution">
    <text evidence="3">The sequence shown here is derived from an EMBL/GenBank/DDBJ whole genome shotgun (WGS) entry which is preliminary data.</text>
</comment>
<protein>
    <submittedName>
        <fullName evidence="3">AsmA family protein</fullName>
    </submittedName>
</protein>
<proteinExistence type="predicted"/>
<dbReference type="GO" id="GO:0090313">
    <property type="term" value="P:regulation of protein targeting to membrane"/>
    <property type="evidence" value="ECO:0007669"/>
    <property type="project" value="TreeGrafter"/>
</dbReference>
<name>A0A7C3GR68_9BACT</name>
<keyword evidence="2" id="KW-0812">Transmembrane</keyword>
<dbReference type="PANTHER" id="PTHR30441:SF8">
    <property type="entry name" value="DUF748 DOMAIN-CONTAINING PROTEIN"/>
    <property type="match status" value="1"/>
</dbReference>
<keyword evidence="2" id="KW-1133">Transmembrane helix</keyword>
<dbReference type="InterPro" id="IPR052894">
    <property type="entry name" value="AsmA-related"/>
</dbReference>
<keyword evidence="2" id="KW-0472">Membrane</keyword>
<dbReference type="Pfam" id="PF05359">
    <property type="entry name" value="DUF748"/>
    <property type="match status" value="1"/>
</dbReference>
<organism evidence="3">
    <name type="scientific">Thermosulfurimonas dismutans</name>
    <dbReference type="NCBI Taxonomy" id="999894"/>
    <lineage>
        <taxon>Bacteria</taxon>
        <taxon>Pseudomonadati</taxon>
        <taxon>Thermodesulfobacteriota</taxon>
        <taxon>Thermodesulfobacteria</taxon>
        <taxon>Thermodesulfobacteriales</taxon>
        <taxon>Thermodesulfobacteriaceae</taxon>
        <taxon>Thermosulfurimonas</taxon>
    </lineage>
</organism>
<accession>A0A7C3GR68</accession>
<feature type="compositionally biased region" description="Polar residues" evidence="1">
    <location>
        <begin position="237"/>
        <end position="252"/>
    </location>
</feature>
<dbReference type="Proteomes" id="UP000886043">
    <property type="component" value="Unassembled WGS sequence"/>
</dbReference>
<evidence type="ECO:0000313" key="3">
    <source>
        <dbReference type="EMBL" id="HFC97800.1"/>
    </source>
</evidence>
<gene>
    <name evidence="3" type="ORF">ENJ40_05010</name>
</gene>
<dbReference type="AlphaFoldDB" id="A0A7C3GR68"/>
<feature type="region of interest" description="Disordered" evidence="1">
    <location>
        <begin position="237"/>
        <end position="265"/>
    </location>
</feature>
<reference evidence="3" key="1">
    <citation type="journal article" date="2020" name="mSystems">
        <title>Genome- and Community-Level Interaction Insights into Carbon Utilization and Element Cycling Functions of Hydrothermarchaeota in Hydrothermal Sediment.</title>
        <authorList>
            <person name="Zhou Z."/>
            <person name="Liu Y."/>
            <person name="Xu W."/>
            <person name="Pan J."/>
            <person name="Luo Z.H."/>
            <person name="Li M."/>
        </authorList>
    </citation>
    <scope>NUCLEOTIDE SEQUENCE [LARGE SCALE GENOMIC DNA]</scope>
    <source>
        <strain evidence="3">HyVt-483</strain>
    </source>
</reference>